<dbReference type="AlphaFoldDB" id="A0A368KU01"/>
<dbReference type="Proteomes" id="UP000253562">
    <property type="component" value="Unassembled WGS sequence"/>
</dbReference>
<evidence type="ECO:0000313" key="2">
    <source>
        <dbReference type="EMBL" id="RCS48312.1"/>
    </source>
</evidence>
<accession>A0A368KU01</accession>
<feature type="signal peptide" evidence="1">
    <location>
        <begin position="1"/>
        <end position="20"/>
    </location>
</feature>
<feature type="chain" id="PRO_5017049900" evidence="1">
    <location>
        <begin position="21"/>
        <end position="59"/>
    </location>
</feature>
<dbReference type="RefSeq" id="WP_114369241.1">
    <property type="nucleotide sequence ID" value="NZ_QPEX01000025.1"/>
</dbReference>
<sequence>MTKVGLVFVLLMFGVVVSQAQEPSKEVPRCELSGKIQVDGKPLAEGRILFYSQDNQIQG</sequence>
<evidence type="ECO:0000256" key="1">
    <source>
        <dbReference type="SAM" id="SignalP"/>
    </source>
</evidence>
<protein>
    <submittedName>
        <fullName evidence="2">Uncharacterized protein</fullName>
    </submittedName>
</protein>
<name>A0A368KU01_9BACT</name>
<evidence type="ECO:0000313" key="3">
    <source>
        <dbReference type="Proteomes" id="UP000253562"/>
    </source>
</evidence>
<proteinExistence type="predicted"/>
<organism evidence="2 3">
    <name type="scientific">Bremerella cremea</name>
    <dbReference type="NCBI Taxonomy" id="1031537"/>
    <lineage>
        <taxon>Bacteria</taxon>
        <taxon>Pseudomonadati</taxon>
        <taxon>Planctomycetota</taxon>
        <taxon>Planctomycetia</taxon>
        <taxon>Pirellulales</taxon>
        <taxon>Pirellulaceae</taxon>
        <taxon>Bremerella</taxon>
    </lineage>
</organism>
<dbReference type="EMBL" id="QPEX01000025">
    <property type="protein sequence ID" value="RCS48312.1"/>
    <property type="molecule type" value="Genomic_DNA"/>
</dbReference>
<reference evidence="2 3" key="1">
    <citation type="submission" date="2018-07" db="EMBL/GenBank/DDBJ databases">
        <title>Comparative genomes isolates from brazilian mangrove.</title>
        <authorList>
            <person name="De Araujo J.E."/>
            <person name="Taketani R.G."/>
            <person name="Silva M.C.P."/>
            <person name="Lourenco M.V."/>
            <person name="Oliveira V.M."/>
            <person name="Andreote F.D."/>
        </authorList>
    </citation>
    <scope>NUCLEOTIDE SEQUENCE [LARGE SCALE GENOMIC DNA]</scope>
    <source>
        <strain evidence="2 3">HEX PRIS-MGV</strain>
    </source>
</reference>
<gene>
    <name evidence="2" type="ORF">DTL42_13385</name>
</gene>
<keyword evidence="1" id="KW-0732">Signal</keyword>
<comment type="caution">
    <text evidence="2">The sequence shown here is derived from an EMBL/GenBank/DDBJ whole genome shotgun (WGS) entry which is preliminary data.</text>
</comment>